<evidence type="ECO:0000313" key="1">
    <source>
        <dbReference type="EMBL" id="MBX28183.1"/>
    </source>
</evidence>
<organism evidence="1">
    <name type="scientific">Rhizophora mucronata</name>
    <name type="common">Asiatic mangrove</name>
    <dbReference type="NCBI Taxonomy" id="61149"/>
    <lineage>
        <taxon>Eukaryota</taxon>
        <taxon>Viridiplantae</taxon>
        <taxon>Streptophyta</taxon>
        <taxon>Embryophyta</taxon>
        <taxon>Tracheophyta</taxon>
        <taxon>Spermatophyta</taxon>
        <taxon>Magnoliopsida</taxon>
        <taxon>eudicotyledons</taxon>
        <taxon>Gunneridae</taxon>
        <taxon>Pentapetalae</taxon>
        <taxon>rosids</taxon>
        <taxon>fabids</taxon>
        <taxon>Malpighiales</taxon>
        <taxon>Rhizophoraceae</taxon>
        <taxon>Rhizophora</taxon>
    </lineage>
</organism>
<name>A0A2P2MD87_RHIMU</name>
<protein>
    <submittedName>
        <fullName evidence="1">Uncharacterized protein</fullName>
    </submittedName>
</protein>
<accession>A0A2P2MD87</accession>
<dbReference type="AlphaFoldDB" id="A0A2P2MD87"/>
<proteinExistence type="predicted"/>
<dbReference type="EMBL" id="GGEC01047699">
    <property type="protein sequence ID" value="MBX28183.1"/>
    <property type="molecule type" value="Transcribed_RNA"/>
</dbReference>
<sequence>MGDEILTGIFKLNISQFDPCLLSNIYKNPIMLPTLFHCT</sequence>
<reference evidence="1" key="1">
    <citation type="submission" date="2018-02" db="EMBL/GenBank/DDBJ databases">
        <title>Rhizophora mucronata_Transcriptome.</title>
        <authorList>
            <person name="Meera S.P."/>
            <person name="Sreeshan A."/>
            <person name="Augustine A."/>
        </authorList>
    </citation>
    <scope>NUCLEOTIDE SEQUENCE</scope>
    <source>
        <tissue evidence="1">Leaf</tissue>
    </source>
</reference>